<dbReference type="InterPro" id="IPR001845">
    <property type="entry name" value="HTH_ArsR_DNA-bd_dom"/>
</dbReference>
<dbReference type="Proteomes" id="UP000518878">
    <property type="component" value="Unassembled WGS sequence"/>
</dbReference>
<name>A0A7X5QT82_9GAMM</name>
<dbReference type="EMBL" id="JAAQTL010000001">
    <property type="protein sequence ID" value="NID14880.1"/>
    <property type="molecule type" value="Genomic_DNA"/>
</dbReference>
<dbReference type="PRINTS" id="PR00778">
    <property type="entry name" value="HTHARSR"/>
</dbReference>
<evidence type="ECO:0000259" key="1">
    <source>
        <dbReference type="PROSITE" id="PS50987"/>
    </source>
</evidence>
<accession>A0A7X5QT82</accession>
<dbReference type="SUPFAM" id="SSF46785">
    <property type="entry name" value="Winged helix' DNA-binding domain"/>
    <property type="match status" value="1"/>
</dbReference>
<gene>
    <name evidence="2" type="ORF">HBF32_05285</name>
</gene>
<dbReference type="NCBIfam" id="NF033788">
    <property type="entry name" value="HTH_metalloreg"/>
    <property type="match status" value="1"/>
</dbReference>
<organism evidence="2 3">
    <name type="scientific">Luteibacter yeojuensis</name>
    <dbReference type="NCBI Taxonomy" id="345309"/>
    <lineage>
        <taxon>Bacteria</taxon>
        <taxon>Pseudomonadati</taxon>
        <taxon>Pseudomonadota</taxon>
        <taxon>Gammaproteobacteria</taxon>
        <taxon>Lysobacterales</taxon>
        <taxon>Rhodanobacteraceae</taxon>
        <taxon>Luteibacter</taxon>
    </lineage>
</organism>
<evidence type="ECO:0000313" key="2">
    <source>
        <dbReference type="EMBL" id="NID14880.1"/>
    </source>
</evidence>
<dbReference type="PROSITE" id="PS50987">
    <property type="entry name" value="HTH_ARSR_2"/>
    <property type="match status" value="1"/>
</dbReference>
<feature type="domain" description="HTH arsR-type" evidence="1">
    <location>
        <begin position="1"/>
        <end position="95"/>
    </location>
</feature>
<dbReference type="Pfam" id="PF12840">
    <property type="entry name" value="HTH_20"/>
    <property type="match status" value="1"/>
</dbReference>
<keyword evidence="3" id="KW-1185">Reference proteome</keyword>
<comment type="caution">
    <text evidence="2">The sequence shown here is derived from an EMBL/GenBank/DDBJ whole genome shotgun (WGS) entry which is preliminary data.</text>
</comment>
<dbReference type="PANTHER" id="PTHR38600:SF1">
    <property type="entry name" value="TRANSCRIPTIONAL REGULATORY PROTEIN"/>
    <property type="match status" value="1"/>
</dbReference>
<sequence length="111" mass="12915">MPARPDDTDLLFKALADPGRRRLLDLLHAHDGRTLNELCEHMDMSRQGVTQHLDLLVAANLVVTVRRGREKLHFLNPVPLQDIYRRWIAKFETPRLKALDDLKRRLENDDG</sequence>
<protein>
    <submittedName>
        <fullName evidence="2">Helix-turn-helix transcriptional regulator</fullName>
    </submittedName>
</protein>
<dbReference type="InterPro" id="IPR036390">
    <property type="entry name" value="WH_DNA-bd_sf"/>
</dbReference>
<dbReference type="SMART" id="SM00418">
    <property type="entry name" value="HTH_ARSR"/>
    <property type="match status" value="1"/>
</dbReference>
<dbReference type="GO" id="GO:0003700">
    <property type="term" value="F:DNA-binding transcription factor activity"/>
    <property type="evidence" value="ECO:0007669"/>
    <property type="project" value="InterPro"/>
</dbReference>
<reference evidence="2 3" key="1">
    <citation type="journal article" date="2006" name="Int. J. Syst. Evol. Microbiol.">
        <title>Dyella yeojuensis sp. nov., isolated from greenhouse soil in Korea.</title>
        <authorList>
            <person name="Kim B.Y."/>
            <person name="Weon H.Y."/>
            <person name="Lee K.H."/>
            <person name="Seok S.J."/>
            <person name="Kwon S.W."/>
            <person name="Go S.J."/>
            <person name="Stackebrandt E."/>
        </authorList>
    </citation>
    <scope>NUCLEOTIDE SEQUENCE [LARGE SCALE GENOMIC DNA]</scope>
    <source>
        <strain evidence="2 3">DSM 17673</strain>
    </source>
</reference>
<evidence type="ECO:0000313" key="3">
    <source>
        <dbReference type="Proteomes" id="UP000518878"/>
    </source>
</evidence>
<dbReference type="CDD" id="cd00090">
    <property type="entry name" value="HTH_ARSR"/>
    <property type="match status" value="1"/>
</dbReference>
<dbReference type="InterPro" id="IPR011991">
    <property type="entry name" value="ArsR-like_HTH"/>
</dbReference>
<dbReference type="Gene3D" id="1.10.10.10">
    <property type="entry name" value="Winged helix-like DNA-binding domain superfamily/Winged helix DNA-binding domain"/>
    <property type="match status" value="1"/>
</dbReference>
<dbReference type="PANTHER" id="PTHR38600">
    <property type="entry name" value="TRANSCRIPTIONAL REGULATORY PROTEIN"/>
    <property type="match status" value="1"/>
</dbReference>
<dbReference type="RefSeq" id="WP_166698663.1">
    <property type="nucleotide sequence ID" value="NZ_JAAQTL010000001.1"/>
</dbReference>
<dbReference type="InterPro" id="IPR036388">
    <property type="entry name" value="WH-like_DNA-bd_sf"/>
</dbReference>
<dbReference type="AlphaFoldDB" id="A0A7X5QT82"/>
<proteinExistence type="predicted"/>